<dbReference type="InterPro" id="IPR003789">
    <property type="entry name" value="Asn/Gln_tRNA_amidoTrase-B-like"/>
</dbReference>
<reference evidence="1 2" key="1">
    <citation type="submission" date="2017-07" db="EMBL/GenBank/DDBJ databases">
        <title>Flavobacterium cyanobacteriorum sp. nov., isolated from cyanobacterial aggregates in a eutrophic lake.</title>
        <authorList>
            <person name="Cai H."/>
        </authorList>
    </citation>
    <scope>NUCLEOTIDE SEQUENCE [LARGE SCALE GENOMIC DNA]</scope>
    <source>
        <strain evidence="1 2">TH167</strain>
    </source>
</reference>
<evidence type="ECO:0000313" key="2">
    <source>
        <dbReference type="Proteomes" id="UP000216035"/>
    </source>
</evidence>
<organism evidence="1 2">
    <name type="scientific">Flavobacterium aurantiibacter</name>
    <dbReference type="NCBI Taxonomy" id="2023067"/>
    <lineage>
        <taxon>Bacteria</taxon>
        <taxon>Pseudomonadati</taxon>
        <taxon>Bacteroidota</taxon>
        <taxon>Flavobacteriia</taxon>
        <taxon>Flavobacteriales</taxon>
        <taxon>Flavobacteriaceae</taxon>
        <taxon>Flavobacterium</taxon>
    </lineage>
</organism>
<proteinExistence type="predicted"/>
<dbReference type="EMBL" id="NOXX01000184">
    <property type="protein sequence ID" value="OYQ45255.1"/>
    <property type="molecule type" value="Genomic_DNA"/>
</dbReference>
<gene>
    <name evidence="1" type="ORF">CHX27_06360</name>
</gene>
<keyword evidence="2" id="KW-1185">Reference proteome</keyword>
<dbReference type="Pfam" id="PF09424">
    <property type="entry name" value="YqeY"/>
    <property type="match status" value="1"/>
</dbReference>
<evidence type="ECO:0008006" key="3">
    <source>
        <dbReference type="Google" id="ProtNLM"/>
    </source>
</evidence>
<protein>
    <recommendedName>
        <fullName evidence="3">Glutamyl-tRNA amidotransferase</fullName>
    </recommendedName>
</protein>
<dbReference type="OrthoDB" id="9788127at2"/>
<dbReference type="SUPFAM" id="SSF89095">
    <property type="entry name" value="GatB/YqeY motif"/>
    <property type="match status" value="1"/>
</dbReference>
<comment type="caution">
    <text evidence="1">The sequence shown here is derived from an EMBL/GenBank/DDBJ whole genome shotgun (WGS) entry which is preliminary data.</text>
</comment>
<accession>A0A255ZWG6</accession>
<dbReference type="InterPro" id="IPR023168">
    <property type="entry name" value="GatB_Yqey_C_2"/>
</dbReference>
<name>A0A255ZWG6_9FLAO</name>
<dbReference type="AlphaFoldDB" id="A0A255ZWG6"/>
<dbReference type="InterPro" id="IPR019004">
    <property type="entry name" value="YqeY/Aim41"/>
</dbReference>
<dbReference type="GO" id="GO:0016884">
    <property type="term" value="F:carbon-nitrogen ligase activity, with glutamine as amido-N-donor"/>
    <property type="evidence" value="ECO:0007669"/>
    <property type="project" value="InterPro"/>
</dbReference>
<evidence type="ECO:0000313" key="1">
    <source>
        <dbReference type="EMBL" id="OYQ45255.1"/>
    </source>
</evidence>
<dbReference type="Gene3D" id="1.10.10.410">
    <property type="match status" value="1"/>
</dbReference>
<sequence length="34" mass="3356">MANMGKAMGLVTAALSGQADGKLVSSLVKKHLGA</sequence>
<dbReference type="RefSeq" id="WP_094485927.1">
    <property type="nucleotide sequence ID" value="NZ_NOXX01000184.1"/>
</dbReference>
<dbReference type="Proteomes" id="UP000216035">
    <property type="component" value="Unassembled WGS sequence"/>
</dbReference>